<evidence type="ECO:0000256" key="1">
    <source>
        <dbReference type="ARBA" id="ARBA00022692"/>
    </source>
</evidence>
<keyword evidence="1" id="KW-0812">Transmembrane</keyword>
<sequence>RLSTIVNASKIIVLNAGSVVEEGNHETLMKAKGVYYGLVEAQNIHLKTKDKDKEESYEDDEVVVDSEMNSCAQFFGDQSALNKSIEENQKSSKIGHVNESLEE</sequence>
<keyword evidence="2" id="KW-1133">Transmembrane helix</keyword>
<keyword evidence="5" id="KW-1185">Reference proteome</keyword>
<proteinExistence type="predicted"/>
<comment type="caution">
    <text evidence="4">The sequence shown here is derived from an EMBL/GenBank/DDBJ whole genome shotgun (WGS) entry which is preliminary data.</text>
</comment>
<dbReference type="Gene3D" id="3.40.50.300">
    <property type="entry name" value="P-loop containing nucleotide triphosphate hydrolases"/>
    <property type="match status" value="1"/>
</dbReference>
<dbReference type="Proteomes" id="UP000663873">
    <property type="component" value="Unassembled WGS sequence"/>
</dbReference>
<dbReference type="GO" id="GO:0005524">
    <property type="term" value="F:ATP binding"/>
    <property type="evidence" value="ECO:0007669"/>
    <property type="project" value="InterPro"/>
</dbReference>
<dbReference type="Gene3D" id="1.20.1560.10">
    <property type="entry name" value="ABC transporter type 1, transmembrane domain"/>
    <property type="match status" value="1"/>
</dbReference>
<dbReference type="EMBL" id="CAJOBP010034123">
    <property type="protein sequence ID" value="CAF4694634.1"/>
    <property type="molecule type" value="Genomic_DNA"/>
</dbReference>
<accession>A0A821I6V3</accession>
<name>A0A821I6V3_9BILA</name>
<keyword evidence="3" id="KW-0472">Membrane</keyword>
<dbReference type="GO" id="GO:0016020">
    <property type="term" value="C:membrane"/>
    <property type="evidence" value="ECO:0007669"/>
    <property type="project" value="InterPro"/>
</dbReference>
<dbReference type="InterPro" id="IPR036640">
    <property type="entry name" value="ABC1_TM_sf"/>
</dbReference>
<evidence type="ECO:0000256" key="3">
    <source>
        <dbReference type="ARBA" id="ARBA00023136"/>
    </source>
</evidence>
<feature type="non-terminal residue" evidence="4">
    <location>
        <position position="1"/>
    </location>
</feature>
<protein>
    <submittedName>
        <fullName evidence="4">Uncharacterized protein</fullName>
    </submittedName>
</protein>
<dbReference type="InterPro" id="IPR027417">
    <property type="entry name" value="P-loop_NTPase"/>
</dbReference>
<organism evidence="4 5">
    <name type="scientific">Rotaria socialis</name>
    <dbReference type="NCBI Taxonomy" id="392032"/>
    <lineage>
        <taxon>Eukaryota</taxon>
        <taxon>Metazoa</taxon>
        <taxon>Spiralia</taxon>
        <taxon>Gnathifera</taxon>
        <taxon>Rotifera</taxon>
        <taxon>Eurotatoria</taxon>
        <taxon>Bdelloidea</taxon>
        <taxon>Philodinida</taxon>
        <taxon>Philodinidae</taxon>
        <taxon>Rotaria</taxon>
    </lineage>
</organism>
<gene>
    <name evidence="4" type="ORF">UJA718_LOCUS35927</name>
</gene>
<evidence type="ECO:0000313" key="5">
    <source>
        <dbReference type="Proteomes" id="UP000663873"/>
    </source>
</evidence>
<reference evidence="4" key="1">
    <citation type="submission" date="2021-02" db="EMBL/GenBank/DDBJ databases">
        <authorList>
            <person name="Nowell W R."/>
        </authorList>
    </citation>
    <scope>NUCLEOTIDE SEQUENCE</scope>
</reference>
<dbReference type="AlphaFoldDB" id="A0A821I6V3"/>
<dbReference type="SUPFAM" id="SSF52540">
    <property type="entry name" value="P-loop containing nucleoside triphosphate hydrolases"/>
    <property type="match status" value="1"/>
</dbReference>
<evidence type="ECO:0000256" key="2">
    <source>
        <dbReference type="ARBA" id="ARBA00022989"/>
    </source>
</evidence>
<evidence type="ECO:0000313" key="4">
    <source>
        <dbReference type="EMBL" id="CAF4694634.1"/>
    </source>
</evidence>